<organism evidence="1 2">
    <name type="scientific">Sparus aurata</name>
    <name type="common">Gilthead sea bream</name>
    <dbReference type="NCBI Taxonomy" id="8175"/>
    <lineage>
        <taxon>Eukaryota</taxon>
        <taxon>Metazoa</taxon>
        <taxon>Chordata</taxon>
        <taxon>Craniata</taxon>
        <taxon>Vertebrata</taxon>
        <taxon>Euteleostomi</taxon>
        <taxon>Actinopterygii</taxon>
        <taxon>Neopterygii</taxon>
        <taxon>Teleostei</taxon>
        <taxon>Neoteleostei</taxon>
        <taxon>Acanthomorphata</taxon>
        <taxon>Eupercaria</taxon>
        <taxon>Spariformes</taxon>
        <taxon>Sparidae</taxon>
        <taxon>Sparus</taxon>
    </lineage>
</organism>
<dbReference type="AlphaFoldDB" id="A0A671UG87"/>
<dbReference type="GeneTree" id="ENSGT00990000207785"/>
<keyword evidence="2" id="KW-1185">Reference proteome</keyword>
<name>A0A671UG87_SPAAU</name>
<reference evidence="1" key="3">
    <citation type="submission" date="2025-09" db="UniProtKB">
        <authorList>
            <consortium name="Ensembl"/>
        </authorList>
    </citation>
    <scope>IDENTIFICATION</scope>
</reference>
<dbReference type="Proteomes" id="UP000472265">
    <property type="component" value="Chromosome 3"/>
</dbReference>
<accession>A0A671UG87</accession>
<dbReference type="OMA" id="ILMFRKN"/>
<dbReference type="InParanoid" id="A0A671UG87"/>
<dbReference type="Gene3D" id="3.60.10.10">
    <property type="entry name" value="Endonuclease/exonuclease/phosphatase"/>
    <property type="match status" value="1"/>
</dbReference>
<sequence length="106" mass="11864">MKQKWVGQIFSSPGTGESQGVCIFLAKNIPFKLSQNIIDKKGRYIIITGFLYNVKCTLINVYAPNTTQATFITSLGSIITKALQSLLSFAALRDRWKTSILDLLQY</sequence>
<proteinExistence type="predicted"/>
<reference evidence="1" key="1">
    <citation type="submission" date="2021-04" db="EMBL/GenBank/DDBJ databases">
        <authorList>
            <consortium name="Wellcome Sanger Institute Data Sharing"/>
        </authorList>
    </citation>
    <scope>NUCLEOTIDE SEQUENCE [LARGE SCALE GENOMIC DNA]</scope>
</reference>
<evidence type="ECO:0000313" key="2">
    <source>
        <dbReference type="Proteomes" id="UP000472265"/>
    </source>
</evidence>
<protein>
    <submittedName>
        <fullName evidence="1">Uncharacterized protein</fullName>
    </submittedName>
</protein>
<evidence type="ECO:0000313" key="1">
    <source>
        <dbReference type="Ensembl" id="ENSSAUP00010011709.1"/>
    </source>
</evidence>
<reference evidence="1" key="2">
    <citation type="submission" date="2025-08" db="UniProtKB">
        <authorList>
            <consortium name="Ensembl"/>
        </authorList>
    </citation>
    <scope>IDENTIFICATION</scope>
</reference>
<dbReference type="InterPro" id="IPR036691">
    <property type="entry name" value="Endo/exonu/phosph_ase_sf"/>
</dbReference>
<dbReference type="Ensembl" id="ENSSAUT00010012466.1">
    <property type="protein sequence ID" value="ENSSAUP00010011709.1"/>
    <property type="gene ID" value="ENSSAUG00010005643.1"/>
</dbReference>